<feature type="transmembrane region" description="Helical" evidence="1">
    <location>
        <begin position="45"/>
        <end position="66"/>
    </location>
</feature>
<dbReference type="Proteomes" id="UP001596091">
    <property type="component" value="Unassembled WGS sequence"/>
</dbReference>
<protein>
    <recommendedName>
        <fullName evidence="4">Integral membrane protein</fullName>
    </recommendedName>
</protein>
<reference evidence="3" key="1">
    <citation type="journal article" date="2019" name="Int. J. Syst. Evol. Microbiol.">
        <title>The Global Catalogue of Microorganisms (GCM) 10K type strain sequencing project: providing services to taxonomists for standard genome sequencing and annotation.</title>
        <authorList>
            <consortium name="The Broad Institute Genomics Platform"/>
            <consortium name="The Broad Institute Genome Sequencing Center for Infectious Disease"/>
            <person name="Wu L."/>
            <person name="Ma J."/>
        </authorList>
    </citation>
    <scope>NUCLEOTIDE SEQUENCE [LARGE SCALE GENOMIC DNA]</scope>
    <source>
        <strain evidence="3">JCM 4087</strain>
    </source>
</reference>
<feature type="transmembrane region" description="Helical" evidence="1">
    <location>
        <begin position="6"/>
        <end position="24"/>
    </location>
</feature>
<keyword evidence="1" id="KW-1133">Transmembrane helix</keyword>
<evidence type="ECO:0000313" key="3">
    <source>
        <dbReference type="Proteomes" id="UP001596091"/>
    </source>
</evidence>
<evidence type="ECO:0000313" key="2">
    <source>
        <dbReference type="EMBL" id="MFC5864860.1"/>
    </source>
</evidence>
<feature type="transmembrane region" description="Helical" evidence="1">
    <location>
        <begin position="114"/>
        <end position="131"/>
    </location>
</feature>
<name>A0ABW1EKU9_9BACT</name>
<evidence type="ECO:0008006" key="4">
    <source>
        <dbReference type="Google" id="ProtNLM"/>
    </source>
</evidence>
<organism evidence="2 3">
    <name type="scientific">Acidicapsa dinghuensis</name>
    <dbReference type="NCBI Taxonomy" id="2218256"/>
    <lineage>
        <taxon>Bacteria</taxon>
        <taxon>Pseudomonadati</taxon>
        <taxon>Acidobacteriota</taxon>
        <taxon>Terriglobia</taxon>
        <taxon>Terriglobales</taxon>
        <taxon>Acidobacteriaceae</taxon>
        <taxon>Acidicapsa</taxon>
    </lineage>
</organism>
<keyword evidence="3" id="KW-1185">Reference proteome</keyword>
<dbReference type="EMBL" id="JBHSPH010000010">
    <property type="protein sequence ID" value="MFC5864860.1"/>
    <property type="molecule type" value="Genomic_DNA"/>
</dbReference>
<proteinExistence type="predicted"/>
<comment type="caution">
    <text evidence="2">The sequence shown here is derived from an EMBL/GenBank/DDBJ whole genome shotgun (WGS) entry which is preliminary data.</text>
</comment>
<accession>A0ABW1EKU9</accession>
<gene>
    <name evidence="2" type="ORF">ACFPT7_21310</name>
</gene>
<sequence>MPQTGTYVLLIFLLLVAAVLLVLLQLTRLGYLVRTTIPDRPRRRLFLASVAFFVSFLSVRLVVYFVVRGRGPFHWVTMGGRHIHHLVWGILILLFVGYGWLLDLGRAHSPLSILLSRIMCIAYGVGAALTLDEFTLWLNLDPDLYWARAGRLSIDVVVLFGSVLMIGAWGAPFFQGLQRLWTKGGMLRTRVGRPIRRVRWPRRRKGPRSMTRSVD</sequence>
<keyword evidence="1" id="KW-0472">Membrane</keyword>
<dbReference type="RefSeq" id="WP_263332413.1">
    <property type="nucleotide sequence ID" value="NZ_JAGSYH010000001.1"/>
</dbReference>
<keyword evidence="1" id="KW-0812">Transmembrane</keyword>
<feature type="transmembrane region" description="Helical" evidence="1">
    <location>
        <begin position="151"/>
        <end position="174"/>
    </location>
</feature>
<feature type="transmembrane region" description="Helical" evidence="1">
    <location>
        <begin position="86"/>
        <end position="102"/>
    </location>
</feature>
<evidence type="ECO:0000256" key="1">
    <source>
        <dbReference type="SAM" id="Phobius"/>
    </source>
</evidence>